<dbReference type="InterPro" id="IPR050611">
    <property type="entry name" value="ABCF"/>
</dbReference>
<dbReference type="SUPFAM" id="SSF52540">
    <property type="entry name" value="P-loop containing nucleoside triphosphate hydrolases"/>
    <property type="match status" value="2"/>
</dbReference>
<dbReference type="EMBL" id="LT598458">
    <property type="protein sequence ID" value="SCU91480.1"/>
    <property type="molecule type" value="Genomic_DNA"/>
</dbReference>
<dbReference type="InterPro" id="IPR027417">
    <property type="entry name" value="P-loop_NTPase"/>
</dbReference>
<accession>A0A1G4JLI8</accession>
<protein>
    <submittedName>
        <fullName evidence="6">LADA_0F10220g1_1</fullName>
    </submittedName>
</protein>
<sequence length="565" mass="63097">MLTGQSGSLDEPPSQLYENGIYYRTMVTGKPQAIEVSDLDLTLDKKTLFTDLDFSMSYGDKVTIVGENGCGKTTFLRLLCGSDSLPYSGTIEIEGSIGFLPQHFEEVDGNELAIKVLLRSLYDEDIDEFLQTSGEPFSSEWLQELNTLGGHEIFRQCSLIGLSEAVLKQPFKRLSGGEKTKTLLCALSILEPDFILLDEPTNHLDNRGVQWLESFLKRHTGGVIMVTHDRSLINTVSTFISELSPYTKKFKHFKGGYKHYLEEEEKLRKRLADERQFQDKELKKLKAKAVQAQSKVKARIVRSGADRDKLSYNNKEQRAQKSTTGLVNQLSDKVENLNNSLVEVIPERSQVTFDFDDLPAFSSMLALTVSQVSKSYEKPVLNNVSFTLTKGDRLIIQGPNGSGKTTLNRIILGLIEPDTGSVSISGNAVVGYLDQEQENLPLEKSAIGLLEDDPSINATKQKAISNLQNFGIYKWHDLKTPLKSLSVGCRRKAQLSQLIMRKCSILILDEPTNHIDFPSLEVIEDALLNFPGIIVASTHDRYFTEKLATKVIDISNGSTSQVDRE</sequence>
<dbReference type="SMART" id="SM00382">
    <property type="entry name" value="AAA"/>
    <property type="match status" value="2"/>
</dbReference>
<evidence type="ECO:0000259" key="5">
    <source>
        <dbReference type="PROSITE" id="PS50893"/>
    </source>
</evidence>
<dbReference type="OrthoDB" id="6500128at2759"/>
<dbReference type="Pfam" id="PF00005">
    <property type="entry name" value="ABC_tran"/>
    <property type="match status" value="2"/>
</dbReference>
<evidence type="ECO:0000256" key="3">
    <source>
        <dbReference type="ARBA" id="ARBA00022840"/>
    </source>
</evidence>
<dbReference type="Proteomes" id="UP000190274">
    <property type="component" value="Chromosome F"/>
</dbReference>
<dbReference type="InterPro" id="IPR003439">
    <property type="entry name" value="ABC_transporter-like_ATP-bd"/>
</dbReference>
<gene>
    <name evidence="6" type="ORF">LADA_0F10220G</name>
</gene>
<dbReference type="AlphaFoldDB" id="A0A1G4JLI8"/>
<name>A0A1G4JLI8_9SACH</name>
<keyword evidence="2" id="KW-0547">Nucleotide-binding</keyword>
<feature type="coiled-coil region" evidence="4">
    <location>
        <begin position="261"/>
        <end position="295"/>
    </location>
</feature>
<organism evidence="6 7">
    <name type="scientific">Lachancea dasiensis</name>
    <dbReference type="NCBI Taxonomy" id="1072105"/>
    <lineage>
        <taxon>Eukaryota</taxon>
        <taxon>Fungi</taxon>
        <taxon>Dikarya</taxon>
        <taxon>Ascomycota</taxon>
        <taxon>Saccharomycotina</taxon>
        <taxon>Saccharomycetes</taxon>
        <taxon>Saccharomycetales</taxon>
        <taxon>Saccharomycetaceae</taxon>
        <taxon>Lachancea</taxon>
    </lineage>
</organism>
<evidence type="ECO:0000256" key="4">
    <source>
        <dbReference type="SAM" id="Coils"/>
    </source>
</evidence>
<keyword evidence="4" id="KW-0175">Coiled coil</keyword>
<reference evidence="6 7" key="1">
    <citation type="submission" date="2016-03" db="EMBL/GenBank/DDBJ databases">
        <authorList>
            <person name="Devillers H."/>
        </authorList>
    </citation>
    <scope>NUCLEOTIDE SEQUENCE [LARGE SCALE GENOMIC DNA]</scope>
    <source>
        <strain evidence="6">CBS 10888</strain>
    </source>
</reference>
<keyword evidence="7" id="KW-1185">Reference proteome</keyword>
<dbReference type="GO" id="GO:0005524">
    <property type="term" value="F:ATP binding"/>
    <property type="evidence" value="ECO:0007669"/>
    <property type="project" value="UniProtKB-KW"/>
</dbReference>
<evidence type="ECO:0000313" key="6">
    <source>
        <dbReference type="EMBL" id="SCU91480.1"/>
    </source>
</evidence>
<dbReference type="CDD" id="cd03221">
    <property type="entry name" value="ABCF_EF-3"/>
    <property type="match status" value="2"/>
</dbReference>
<dbReference type="PANTHER" id="PTHR19211:SF14">
    <property type="entry name" value="ATP-BINDING CASSETTE SUB-FAMILY F MEMBER 1"/>
    <property type="match status" value="1"/>
</dbReference>
<evidence type="ECO:0000313" key="7">
    <source>
        <dbReference type="Proteomes" id="UP000190274"/>
    </source>
</evidence>
<dbReference type="InterPro" id="IPR003593">
    <property type="entry name" value="AAA+_ATPase"/>
</dbReference>
<dbReference type="PROSITE" id="PS50893">
    <property type="entry name" value="ABC_TRANSPORTER_2"/>
    <property type="match status" value="2"/>
</dbReference>
<evidence type="ECO:0000256" key="1">
    <source>
        <dbReference type="ARBA" id="ARBA00022737"/>
    </source>
</evidence>
<dbReference type="GO" id="GO:0016887">
    <property type="term" value="F:ATP hydrolysis activity"/>
    <property type="evidence" value="ECO:0007669"/>
    <property type="project" value="InterPro"/>
</dbReference>
<dbReference type="STRING" id="1266660.A0A1G4JLI8"/>
<proteinExistence type="predicted"/>
<dbReference type="PANTHER" id="PTHR19211">
    <property type="entry name" value="ATP-BINDING TRANSPORT PROTEIN-RELATED"/>
    <property type="match status" value="1"/>
</dbReference>
<dbReference type="Gene3D" id="3.40.50.300">
    <property type="entry name" value="P-loop containing nucleotide triphosphate hydrolases"/>
    <property type="match status" value="2"/>
</dbReference>
<feature type="domain" description="ABC transporter" evidence="5">
    <location>
        <begin position="34"/>
        <end position="279"/>
    </location>
</feature>
<keyword evidence="3" id="KW-0067">ATP-binding</keyword>
<keyword evidence="1" id="KW-0677">Repeat</keyword>
<evidence type="ECO:0000256" key="2">
    <source>
        <dbReference type="ARBA" id="ARBA00022741"/>
    </source>
</evidence>
<feature type="domain" description="ABC transporter" evidence="5">
    <location>
        <begin position="364"/>
        <end position="565"/>
    </location>
</feature>
<dbReference type="FunFam" id="3.40.50.300:FF:000011">
    <property type="entry name" value="Putative ABC transporter ATP-binding component"/>
    <property type="match status" value="1"/>
</dbReference>